<dbReference type="AlphaFoldDB" id="A0A1H0TIY8"/>
<sequence>MGMDMPSNRPTWFMRRPARDRSRLFLVLPCMSLQNHSRSSKAGPQLWTTGIFRCATRHLRCPQPCGWNGAAAVVPPGTNRAGRPPLWASRHLCERCPQVCPGTRVREALPKILRAPAGVHAGAPSCVLPGRHGKGSPHAGMDRSSEVMRGPGGPCRFLPGGRTGLMVQRGRRFATAQWRPARHCLWHASVRAEPGPGGATLGPCHGPGGCFLLFLESFYKTIGIVVRVGPRCGQAMFPQCWQALGFVTSLWPEEG</sequence>
<accession>A0A1H0TIY8</accession>
<dbReference type="EMBL" id="FNJL01000015">
    <property type="protein sequence ID" value="SDP53805.1"/>
    <property type="molecule type" value="Genomic_DNA"/>
</dbReference>
<keyword evidence="3" id="KW-1185">Reference proteome</keyword>
<evidence type="ECO:0000313" key="2">
    <source>
        <dbReference type="EMBL" id="SDP53805.1"/>
    </source>
</evidence>
<proteinExistence type="predicted"/>
<name>A0A1H0TIY8_9BURK</name>
<protein>
    <submittedName>
        <fullName evidence="2">Uncharacterized protein</fullName>
    </submittedName>
</protein>
<dbReference type="Proteomes" id="UP000199317">
    <property type="component" value="Unassembled WGS sequence"/>
</dbReference>
<feature type="region of interest" description="Disordered" evidence="1">
    <location>
        <begin position="126"/>
        <end position="153"/>
    </location>
</feature>
<evidence type="ECO:0000313" key="3">
    <source>
        <dbReference type="Proteomes" id="UP000199317"/>
    </source>
</evidence>
<reference evidence="3" key="1">
    <citation type="submission" date="2016-10" db="EMBL/GenBank/DDBJ databases">
        <authorList>
            <person name="Varghese N."/>
            <person name="Submissions S."/>
        </authorList>
    </citation>
    <scope>NUCLEOTIDE SEQUENCE [LARGE SCALE GENOMIC DNA]</scope>
    <source>
        <strain evidence="3">DSM 17101</strain>
    </source>
</reference>
<organism evidence="2 3">
    <name type="scientific">Paracidovorax cattleyae</name>
    <dbReference type="NCBI Taxonomy" id="80868"/>
    <lineage>
        <taxon>Bacteria</taxon>
        <taxon>Pseudomonadati</taxon>
        <taxon>Pseudomonadota</taxon>
        <taxon>Betaproteobacteria</taxon>
        <taxon>Burkholderiales</taxon>
        <taxon>Comamonadaceae</taxon>
        <taxon>Paracidovorax</taxon>
    </lineage>
</organism>
<gene>
    <name evidence="2" type="ORF">SAMN04489708_11584</name>
</gene>
<evidence type="ECO:0000256" key="1">
    <source>
        <dbReference type="SAM" id="MobiDB-lite"/>
    </source>
</evidence>